<dbReference type="GO" id="GO:0043709">
    <property type="term" value="P:cell adhesion involved in single-species biofilm formation"/>
    <property type="evidence" value="ECO:0007669"/>
    <property type="project" value="TreeGrafter"/>
</dbReference>
<dbReference type="SMART" id="SM00267">
    <property type="entry name" value="GGDEF"/>
    <property type="match status" value="1"/>
</dbReference>
<dbReference type="InterPro" id="IPR043128">
    <property type="entry name" value="Rev_trsase/Diguanyl_cyclase"/>
</dbReference>
<dbReference type="CDD" id="cd01949">
    <property type="entry name" value="GGDEF"/>
    <property type="match status" value="1"/>
</dbReference>
<name>A0A7M3MCT2_9BACT</name>
<dbReference type="Gene3D" id="3.30.70.270">
    <property type="match status" value="1"/>
</dbReference>
<gene>
    <name evidence="4" type="ORF">DPQ33_14175</name>
</gene>
<dbReference type="GO" id="GO:1902201">
    <property type="term" value="P:negative regulation of bacterial-type flagellum-dependent cell motility"/>
    <property type="evidence" value="ECO:0007669"/>
    <property type="project" value="TreeGrafter"/>
</dbReference>
<sequence length="352" mass="39757">MKKDQRAPLRTHCDFCSNGEKICETLDKAGVPADGRWRTLMLYMRGMQEYEFLPDQQKARLQSLVLDTLRRQDFSEESYRAILRTKQEIIHESTQLHLQSALQKTARLVNEFGELLMKRKQEVERLGNKAVSLIASEEYDPEDLVGRIRSSFQDVVTAMEKDASHLSELSRTDSLTGIANRRVFDEELAEACFVWSTLGHPFSLIMLDIDHFKHFNDTYGHRIGDQALTTVASLLKEYGKQFEAESESPFIPARYGGEEFAVILPGAALDDAMDAAEAILGKIRTYGFIIRDAGGAVIDRNIRLTVSAGVAEALPEWTGNIAERVLDAADKALYTAKREGRNRARQYIEGMM</sequence>
<dbReference type="RefSeq" id="WP_144303888.1">
    <property type="nucleotide sequence ID" value="NZ_QMIE01000014.1"/>
</dbReference>
<evidence type="ECO:0000256" key="1">
    <source>
        <dbReference type="ARBA" id="ARBA00012528"/>
    </source>
</evidence>
<accession>A0A7M3MCT2</accession>
<dbReference type="EMBL" id="QMIE01000014">
    <property type="protein sequence ID" value="TVM15847.1"/>
    <property type="molecule type" value="Genomic_DNA"/>
</dbReference>
<dbReference type="SUPFAM" id="SSF55073">
    <property type="entry name" value="Nucleotide cyclase"/>
    <property type="match status" value="1"/>
</dbReference>
<dbReference type="Proteomes" id="UP000448292">
    <property type="component" value="Unassembled WGS sequence"/>
</dbReference>
<comment type="catalytic activity">
    <reaction evidence="2">
        <text>2 GTP = 3',3'-c-di-GMP + 2 diphosphate</text>
        <dbReference type="Rhea" id="RHEA:24898"/>
        <dbReference type="ChEBI" id="CHEBI:33019"/>
        <dbReference type="ChEBI" id="CHEBI:37565"/>
        <dbReference type="ChEBI" id="CHEBI:58805"/>
        <dbReference type="EC" id="2.7.7.65"/>
    </reaction>
</comment>
<dbReference type="GO" id="GO:0052621">
    <property type="term" value="F:diguanylate cyclase activity"/>
    <property type="evidence" value="ECO:0007669"/>
    <property type="project" value="UniProtKB-EC"/>
</dbReference>
<dbReference type="InterPro" id="IPR000160">
    <property type="entry name" value="GGDEF_dom"/>
</dbReference>
<comment type="caution">
    <text evidence="4">The sequence shown here is derived from an EMBL/GenBank/DDBJ whole genome shotgun (WGS) entry which is preliminary data.</text>
</comment>
<dbReference type="NCBIfam" id="TIGR00254">
    <property type="entry name" value="GGDEF"/>
    <property type="match status" value="1"/>
</dbReference>
<keyword evidence="5" id="KW-1185">Reference proteome</keyword>
<evidence type="ECO:0000259" key="3">
    <source>
        <dbReference type="PROSITE" id="PS50887"/>
    </source>
</evidence>
<dbReference type="PANTHER" id="PTHR45138:SF9">
    <property type="entry name" value="DIGUANYLATE CYCLASE DGCM-RELATED"/>
    <property type="match status" value="1"/>
</dbReference>
<dbReference type="AlphaFoldDB" id="A0A7M3MCT2"/>
<dbReference type="EC" id="2.7.7.65" evidence="1"/>
<feature type="domain" description="GGDEF" evidence="3">
    <location>
        <begin position="200"/>
        <end position="349"/>
    </location>
</feature>
<organism evidence="4 5">
    <name type="scientific">Oceanidesulfovibrio indonesiensis</name>
    <dbReference type="NCBI Taxonomy" id="54767"/>
    <lineage>
        <taxon>Bacteria</taxon>
        <taxon>Pseudomonadati</taxon>
        <taxon>Thermodesulfobacteriota</taxon>
        <taxon>Desulfovibrionia</taxon>
        <taxon>Desulfovibrionales</taxon>
        <taxon>Desulfovibrionaceae</taxon>
        <taxon>Oceanidesulfovibrio</taxon>
    </lineage>
</organism>
<dbReference type="GO" id="GO:0005886">
    <property type="term" value="C:plasma membrane"/>
    <property type="evidence" value="ECO:0007669"/>
    <property type="project" value="TreeGrafter"/>
</dbReference>
<dbReference type="Pfam" id="PF00990">
    <property type="entry name" value="GGDEF"/>
    <property type="match status" value="1"/>
</dbReference>
<evidence type="ECO:0000313" key="4">
    <source>
        <dbReference type="EMBL" id="TVM15847.1"/>
    </source>
</evidence>
<dbReference type="InterPro" id="IPR029787">
    <property type="entry name" value="Nucleotide_cyclase"/>
</dbReference>
<evidence type="ECO:0000313" key="5">
    <source>
        <dbReference type="Proteomes" id="UP000448292"/>
    </source>
</evidence>
<evidence type="ECO:0000256" key="2">
    <source>
        <dbReference type="ARBA" id="ARBA00034247"/>
    </source>
</evidence>
<dbReference type="PANTHER" id="PTHR45138">
    <property type="entry name" value="REGULATORY COMPONENTS OF SENSORY TRANSDUCTION SYSTEM"/>
    <property type="match status" value="1"/>
</dbReference>
<dbReference type="FunFam" id="3.30.70.270:FF:000001">
    <property type="entry name" value="Diguanylate cyclase domain protein"/>
    <property type="match status" value="1"/>
</dbReference>
<proteinExistence type="predicted"/>
<protein>
    <recommendedName>
        <fullName evidence="1">diguanylate cyclase</fullName>
        <ecNumber evidence="1">2.7.7.65</ecNumber>
    </recommendedName>
</protein>
<dbReference type="InterPro" id="IPR050469">
    <property type="entry name" value="Diguanylate_Cyclase"/>
</dbReference>
<dbReference type="OrthoDB" id="9779960at2"/>
<dbReference type="PROSITE" id="PS50887">
    <property type="entry name" value="GGDEF"/>
    <property type="match status" value="1"/>
</dbReference>
<reference evidence="4 5" key="1">
    <citation type="submission" date="2018-06" db="EMBL/GenBank/DDBJ databases">
        <title>Complete genome of Desulfovibrio indonesiensis P37SLT.</title>
        <authorList>
            <person name="Crispim J.S."/>
            <person name="Vidigal P.M.P."/>
            <person name="Silva L.C.F."/>
            <person name="Laguardia C.N."/>
            <person name="Araujo L.C."/>
            <person name="Dias R.S."/>
            <person name="Sousa M.P."/>
            <person name="Paula S.O."/>
            <person name="Silva C."/>
        </authorList>
    </citation>
    <scope>NUCLEOTIDE SEQUENCE [LARGE SCALE GENOMIC DNA]</scope>
    <source>
        <strain evidence="4 5">P37SLT</strain>
    </source>
</reference>